<evidence type="ECO:0000313" key="3">
    <source>
        <dbReference type="Proteomes" id="UP000285301"/>
    </source>
</evidence>
<dbReference type="Proteomes" id="UP000285301">
    <property type="component" value="Unassembled WGS sequence"/>
</dbReference>
<proteinExistence type="predicted"/>
<accession>A0A3S3PMN8</accession>
<dbReference type="GO" id="GO:1990072">
    <property type="term" value="C:TRAPPIII protein complex"/>
    <property type="evidence" value="ECO:0007669"/>
    <property type="project" value="TreeGrafter"/>
</dbReference>
<dbReference type="EMBL" id="NCKU01001178">
    <property type="protein sequence ID" value="RWS12872.1"/>
    <property type="molecule type" value="Genomic_DNA"/>
</dbReference>
<evidence type="ECO:0000313" key="1">
    <source>
        <dbReference type="EMBL" id="RWS12872.1"/>
    </source>
</evidence>
<dbReference type="InterPro" id="IPR024420">
    <property type="entry name" value="TRAPP_III_complex_Trs85"/>
</dbReference>
<gene>
    <name evidence="2" type="ORF">B4U79_13301</name>
    <name evidence="1" type="ORF">B4U79_14501</name>
</gene>
<comment type="caution">
    <text evidence="2">The sequence shown here is derived from an EMBL/GenBank/DDBJ whole genome shotgun (WGS) entry which is preliminary data.</text>
</comment>
<protein>
    <submittedName>
        <fullName evidence="2">Trafficking protein particle complex subunit 8-like protein</fullName>
    </submittedName>
</protein>
<organism evidence="2 3">
    <name type="scientific">Dinothrombium tinctorium</name>
    <dbReference type="NCBI Taxonomy" id="1965070"/>
    <lineage>
        <taxon>Eukaryota</taxon>
        <taxon>Metazoa</taxon>
        <taxon>Ecdysozoa</taxon>
        <taxon>Arthropoda</taxon>
        <taxon>Chelicerata</taxon>
        <taxon>Arachnida</taxon>
        <taxon>Acari</taxon>
        <taxon>Acariformes</taxon>
        <taxon>Trombidiformes</taxon>
        <taxon>Prostigmata</taxon>
        <taxon>Anystina</taxon>
        <taxon>Parasitengona</taxon>
        <taxon>Trombidioidea</taxon>
        <taxon>Trombidiidae</taxon>
        <taxon>Dinothrombium</taxon>
    </lineage>
</organism>
<dbReference type="PANTHER" id="PTHR12975">
    <property type="entry name" value="TRANSPORT PROTEIN TRAPP"/>
    <property type="match status" value="1"/>
</dbReference>
<dbReference type="STRING" id="1965070.A0A3S3PMN8"/>
<reference evidence="2" key="2">
    <citation type="submission" date="2018-11" db="EMBL/GenBank/DDBJ databases">
        <title>Trombidioid mite genomics.</title>
        <authorList>
            <person name="Dong X."/>
        </authorList>
    </citation>
    <scope>NUCLEOTIDE SEQUENCE</scope>
    <source>
        <strain evidence="2">UoL-WK</strain>
    </source>
</reference>
<dbReference type="AlphaFoldDB" id="A0A3S3PMN8"/>
<keyword evidence="3" id="KW-1185">Reference proteome</keyword>
<dbReference type="EMBL" id="NCKU01001176">
    <property type="protein sequence ID" value="RWS12875.1"/>
    <property type="molecule type" value="Genomic_DNA"/>
</dbReference>
<dbReference type="PANTHER" id="PTHR12975:SF6">
    <property type="entry name" value="TRAFFICKING PROTEIN PARTICLE COMPLEX SUBUNIT 8"/>
    <property type="match status" value="1"/>
</dbReference>
<name>A0A3S3PMN8_9ACAR</name>
<evidence type="ECO:0000313" key="2">
    <source>
        <dbReference type="EMBL" id="RWS12875.1"/>
    </source>
</evidence>
<reference evidence="2 3" key="1">
    <citation type="journal article" date="2018" name="Gigascience">
        <title>Genomes of trombidid mites reveal novel predicted allergens and laterally-transferred genes associated with secondary metabolism.</title>
        <authorList>
            <person name="Dong X."/>
            <person name="Chaisiri K."/>
            <person name="Xia D."/>
            <person name="Armstrong S.D."/>
            <person name="Fang Y."/>
            <person name="Donnelly M.J."/>
            <person name="Kadowaki T."/>
            <person name="McGarry J.W."/>
            <person name="Darby A.C."/>
            <person name="Makepeace B.L."/>
        </authorList>
    </citation>
    <scope>NUCLEOTIDE SEQUENCE [LARGE SCALE GENOMIC DNA]</scope>
    <source>
        <strain evidence="2">UoL-WK</strain>
    </source>
</reference>
<dbReference type="Pfam" id="PF12739">
    <property type="entry name" value="TRAPPC-Trs85"/>
    <property type="match status" value="1"/>
</dbReference>
<sequence>MSDTIKDLFSMNLLLACSEDANVLSKARIGCSLHRVFQHFAVIKHLQVHFRDPTSNQMHVINELRLKITDVEQIEAKPNQAMVKKMLYDTVSAFSNSSHLEDPLSLETPWFDRWKQTFLSTFEACEHEFTSACFGCIFVISKNDLKNFRDVLNTLQTHVKSSTNVKWFWPNFLKYYVVLNDTVSDSEKHEEVGGDSSMPEQNQFYNELIAFYGLNHCFWFDLLTNNIKTLKIETQVEPDVFDNVVNSNNLNCEHPLTFLEDSHKLHNNETNGNNVIETVETNHVSEKLLSQVDTLLRSFVSKALIPWTEKQLRVLSESISLRKGLRRSIFSATKSLLSMSSTVNFRGGSNQTVVYSSEANEMQQRKYGDVAMSLTLYEIAYNFYYSAKKEFQSEGAWLYYAGASEACAMASFLINKFQKHYFDQAISCYLETCRSTNLATRSTLLASEALRKIWPNEAASLFIRMTSEDNDLRSALFLEQAAKCFAEAHVSRKRKAAFHYVLAGHRFNRCGLKRHALSCYLRYSTSTWCSAIDHVNFTVAKLYLQISNVLIDENSKCVYRKRGLEILQSHSDKETFFQEFMKEIKKDHEDESSCPNDCYNVQIPFTRSVRREAIEGSLLLNKRQTCYVNECMNFHLTLRNSFSIILDNFKLMCNNADVICEPITVTLEPCDDQTVSLKVTPRTQCDIDFLGVEYKINNVSFVCEFHEKLLNLLKFKAVVALPPIDIGIKISTFIENTDAVELFTGEIVDLIITLQMKNLNEKWTPSKVILTTNGDLLVGEEPNKFIEEQINLTFNEKNVFKLQAPAVAQTYSLYFKIDYYDKETGKNRVLTKTVELFVRECLNVDGLVEDVISLKNVLSNNSITVFGRESESFELMPALTAHLLIGKQFVPWKCSNRKGVINLPKNINFFD</sequence>
<dbReference type="OrthoDB" id="203724at2759"/>